<dbReference type="PANTHER" id="PTHR43861">
    <property type="entry name" value="TRANS-ACONITATE 2-METHYLTRANSFERASE-RELATED"/>
    <property type="match status" value="1"/>
</dbReference>
<protein>
    <recommendedName>
        <fullName evidence="2">Methyltransferase domain-containing protein</fullName>
    </recommendedName>
</protein>
<dbReference type="InterPro" id="IPR025714">
    <property type="entry name" value="Methyltranfer_dom"/>
</dbReference>
<dbReference type="Gene3D" id="3.40.50.150">
    <property type="entry name" value="Vaccinia Virus protein VP39"/>
    <property type="match status" value="1"/>
</dbReference>
<evidence type="ECO:0000256" key="1">
    <source>
        <dbReference type="ARBA" id="ARBA00022679"/>
    </source>
</evidence>
<keyword evidence="4" id="KW-1185">Reference proteome</keyword>
<sequence length="234" mass="26013">MTTEHLHPHHESHDYVAANQQFFDGRAETMDEFPGAKEMAKRVVRAMVSKYPPLFNEDTTTAMDYACGNGLISRELCPHVKSIVGVDISQGVVDQYNLRASNQGLEPTEMKAIRAELKGEDTELDGTKFDIIVCSAAYHHFPSVDDTTRILTSFLKPGGSLLVADLMKKDDGREIFAKDHHHVVAHTAGFGEEDMRQIFTKAGLVNFDFSHITAVKLHGNDMDVFLARGVKPVQ</sequence>
<accession>A0ABP1D608</accession>
<dbReference type="SUPFAM" id="SSF53335">
    <property type="entry name" value="S-adenosyl-L-methionine-dependent methyltransferases"/>
    <property type="match status" value="1"/>
</dbReference>
<dbReference type="Proteomes" id="UP001497453">
    <property type="component" value="Chromosome 3"/>
</dbReference>
<organism evidence="3 4">
    <name type="scientific">Somion occarium</name>
    <dbReference type="NCBI Taxonomy" id="3059160"/>
    <lineage>
        <taxon>Eukaryota</taxon>
        <taxon>Fungi</taxon>
        <taxon>Dikarya</taxon>
        <taxon>Basidiomycota</taxon>
        <taxon>Agaricomycotina</taxon>
        <taxon>Agaricomycetes</taxon>
        <taxon>Polyporales</taxon>
        <taxon>Cerrenaceae</taxon>
        <taxon>Somion</taxon>
    </lineage>
</organism>
<evidence type="ECO:0000313" key="4">
    <source>
        <dbReference type="Proteomes" id="UP001497453"/>
    </source>
</evidence>
<dbReference type="EMBL" id="OZ037946">
    <property type="protein sequence ID" value="CAL1703281.1"/>
    <property type="molecule type" value="Genomic_DNA"/>
</dbReference>
<evidence type="ECO:0000259" key="2">
    <source>
        <dbReference type="Pfam" id="PF13847"/>
    </source>
</evidence>
<reference evidence="4" key="1">
    <citation type="submission" date="2024-04" db="EMBL/GenBank/DDBJ databases">
        <authorList>
            <person name="Shaw F."/>
            <person name="Minotto A."/>
        </authorList>
    </citation>
    <scope>NUCLEOTIDE SEQUENCE [LARGE SCALE GENOMIC DNA]</scope>
</reference>
<dbReference type="CDD" id="cd02440">
    <property type="entry name" value="AdoMet_MTases"/>
    <property type="match status" value="1"/>
</dbReference>
<evidence type="ECO:0000313" key="3">
    <source>
        <dbReference type="EMBL" id="CAL1703281.1"/>
    </source>
</evidence>
<dbReference type="Pfam" id="PF13847">
    <property type="entry name" value="Methyltransf_31"/>
    <property type="match status" value="1"/>
</dbReference>
<dbReference type="PANTHER" id="PTHR43861:SF3">
    <property type="entry name" value="PUTATIVE (AFU_ORTHOLOGUE AFUA_2G14390)-RELATED"/>
    <property type="match status" value="1"/>
</dbReference>
<feature type="domain" description="Methyltransferase" evidence="2">
    <location>
        <begin position="58"/>
        <end position="203"/>
    </location>
</feature>
<name>A0ABP1D608_9APHY</name>
<proteinExistence type="predicted"/>
<gene>
    <name evidence="3" type="ORF">GFSPODELE1_LOCUS4498</name>
</gene>
<dbReference type="InterPro" id="IPR029063">
    <property type="entry name" value="SAM-dependent_MTases_sf"/>
</dbReference>
<keyword evidence="1" id="KW-0808">Transferase</keyword>